<dbReference type="InterPro" id="IPR012340">
    <property type="entry name" value="NA-bd_OB-fold"/>
</dbReference>
<keyword evidence="5 7" id="KW-0234">DNA repair</keyword>
<evidence type="ECO:0000256" key="7">
    <source>
        <dbReference type="HAMAP-Rule" id="MF_01587"/>
    </source>
</evidence>
<name>A0A1H2ES93_9GAMM</name>
<evidence type="ECO:0000259" key="9">
    <source>
        <dbReference type="SMART" id="SM00532"/>
    </source>
</evidence>
<dbReference type="RefSeq" id="WP_090212307.1">
    <property type="nucleotide sequence ID" value="NZ_LT629780.1"/>
</dbReference>
<dbReference type="PROSITE" id="PS51257">
    <property type="entry name" value="PROKAR_LIPOPROTEIN"/>
    <property type="match status" value="1"/>
</dbReference>
<dbReference type="InterPro" id="IPR013839">
    <property type="entry name" value="DNAligase_adenylation"/>
</dbReference>
<dbReference type="PANTHER" id="PTHR47810">
    <property type="entry name" value="DNA LIGASE"/>
    <property type="match status" value="1"/>
</dbReference>
<evidence type="ECO:0000313" key="10">
    <source>
        <dbReference type="EMBL" id="SDT98032.1"/>
    </source>
</evidence>
<evidence type="ECO:0000256" key="8">
    <source>
        <dbReference type="SAM" id="SignalP"/>
    </source>
</evidence>
<dbReference type="GO" id="GO:0006260">
    <property type="term" value="P:DNA replication"/>
    <property type="evidence" value="ECO:0007669"/>
    <property type="project" value="UniProtKB-KW"/>
</dbReference>
<dbReference type="Gene3D" id="1.10.150.20">
    <property type="entry name" value="5' to 3' exonuclease, C-terminal subdomain"/>
    <property type="match status" value="1"/>
</dbReference>
<dbReference type="AlphaFoldDB" id="A0A1H2ES93"/>
<organism evidence="10 11">
    <name type="scientific">Geopseudomonas guangdongensis</name>
    <dbReference type="NCBI Taxonomy" id="1245526"/>
    <lineage>
        <taxon>Bacteria</taxon>
        <taxon>Pseudomonadati</taxon>
        <taxon>Pseudomonadota</taxon>
        <taxon>Gammaproteobacteria</taxon>
        <taxon>Pseudomonadales</taxon>
        <taxon>Pseudomonadaceae</taxon>
        <taxon>Geopseudomonas</taxon>
    </lineage>
</organism>
<dbReference type="SMART" id="SM00532">
    <property type="entry name" value="LIGANc"/>
    <property type="match status" value="1"/>
</dbReference>
<dbReference type="InterPro" id="IPR004150">
    <property type="entry name" value="NAD_DNA_ligase_OB"/>
</dbReference>
<gene>
    <name evidence="7" type="primary">ligB</name>
    <name evidence="10" type="ORF">SAMN05216580_0808</name>
</gene>
<dbReference type="SUPFAM" id="SSF56091">
    <property type="entry name" value="DNA ligase/mRNA capping enzyme, catalytic domain"/>
    <property type="match status" value="1"/>
</dbReference>
<dbReference type="Gene3D" id="2.40.50.140">
    <property type="entry name" value="Nucleic acid-binding proteins"/>
    <property type="match status" value="1"/>
</dbReference>
<dbReference type="STRING" id="1245526.SAMN05216580_0808"/>
<dbReference type="InterPro" id="IPR033136">
    <property type="entry name" value="DNA_ligase_CS"/>
</dbReference>
<comment type="similarity">
    <text evidence="7">Belongs to the NAD-dependent DNA ligase family. LigB subfamily.</text>
</comment>
<dbReference type="InterPro" id="IPR013840">
    <property type="entry name" value="DNAligase_N"/>
</dbReference>
<dbReference type="Proteomes" id="UP000243063">
    <property type="component" value="Chromosome I"/>
</dbReference>
<dbReference type="EMBL" id="LT629780">
    <property type="protein sequence ID" value="SDT98032.1"/>
    <property type="molecule type" value="Genomic_DNA"/>
</dbReference>
<keyword evidence="4 7" id="KW-0520">NAD</keyword>
<evidence type="ECO:0000256" key="1">
    <source>
        <dbReference type="ARBA" id="ARBA00022598"/>
    </source>
</evidence>
<evidence type="ECO:0000256" key="3">
    <source>
        <dbReference type="ARBA" id="ARBA00022763"/>
    </source>
</evidence>
<dbReference type="OrthoDB" id="9759736at2"/>
<keyword evidence="8" id="KW-0732">Signal</keyword>
<feature type="domain" description="NAD-dependent DNA ligase N-terminal" evidence="9">
    <location>
        <begin position="28"/>
        <end position="426"/>
    </location>
</feature>
<evidence type="ECO:0000256" key="5">
    <source>
        <dbReference type="ARBA" id="ARBA00023204"/>
    </source>
</evidence>
<dbReference type="InterPro" id="IPR020923">
    <property type="entry name" value="DNA_ligase_B"/>
</dbReference>
<dbReference type="Gene3D" id="1.10.287.610">
    <property type="entry name" value="Helix hairpin bin"/>
    <property type="match status" value="1"/>
</dbReference>
<proteinExistence type="inferred from homology"/>
<sequence>MSRRLLLALLLSSAPASFAACPDWPPPRAERELQALAERIAAWDRAYHRDGRSPLDDDLYDQARARLAQWNRCFPAAARHPAPLAGNAGPLAHPVPHTGLAKLPDRAAVARWIAGREALWVQPKVDGVAVSLVYRDGHLDRLISRGDGSHGQDWTAHAARIAAIPAYLPEAPAHLLLQGELYWRLDRHSQARQGGAGARARVAGLLARQQLGEAEGAGIGLFVWDWPQGPQAMTARLDALAALGFDTRALTQPVADLAAIARWREHWHRAPLPFASDGIVIRSEPRPPAERWSAEPPGWAAAWKYPPRQALAEVRWVEFRIGRSGRITPLLHLLPVRLDDRRIARVGAGSLRRWQTLDIRPGDQIALSLAGQSIPRLDGVVWRSAERAALAVPDPAAYHAHSCWRRLPGCEAQFQARLAWLGGRQGLALRGIGPGTWQALGEAGLLHDLSDWLSLDSARLQAVPGFGPQRIATLQAAQQQARRQPLARWLRGLGLPEGIPLAGAERWSQLAARSHADWRQAGATPRQAERLLGFFHHPEIIDLQQGLRRAGLAGFADDAHDRPAP</sequence>
<keyword evidence="1 7" id="KW-0436">Ligase</keyword>
<feature type="active site" description="N6-AMP-lysine intermediate" evidence="7">
    <location>
        <position position="124"/>
    </location>
</feature>
<keyword evidence="11" id="KW-1185">Reference proteome</keyword>
<evidence type="ECO:0000256" key="2">
    <source>
        <dbReference type="ARBA" id="ARBA00022705"/>
    </source>
</evidence>
<feature type="signal peptide" evidence="8">
    <location>
        <begin position="1"/>
        <end position="19"/>
    </location>
</feature>
<comment type="function">
    <text evidence="7">Catalyzes the formation of phosphodiester linkages between 5'-phosphoryl and 3'-hydroxyl groups in double-stranded DNA using NAD as a coenzyme and as the energy source for the reaction.</text>
</comment>
<dbReference type="Pfam" id="PF01653">
    <property type="entry name" value="DNA_ligase_aden"/>
    <property type="match status" value="1"/>
</dbReference>
<dbReference type="GO" id="GO:0003911">
    <property type="term" value="F:DNA ligase (NAD+) activity"/>
    <property type="evidence" value="ECO:0007669"/>
    <property type="project" value="UniProtKB-UniRule"/>
</dbReference>
<accession>A0A1H2ES93</accession>
<keyword evidence="3 7" id="KW-0227">DNA damage</keyword>
<evidence type="ECO:0000313" key="11">
    <source>
        <dbReference type="Proteomes" id="UP000243063"/>
    </source>
</evidence>
<dbReference type="EC" id="6.5.1.2" evidence="7"/>
<comment type="catalytic activity">
    <reaction evidence="6 7">
        <text>NAD(+) + (deoxyribonucleotide)n-3'-hydroxyl + 5'-phospho-(deoxyribonucleotide)m = (deoxyribonucleotide)n+m + AMP + beta-nicotinamide D-nucleotide.</text>
        <dbReference type="EC" id="6.5.1.2"/>
    </reaction>
</comment>
<dbReference type="Pfam" id="PF03120">
    <property type="entry name" value="OB_DNA_ligase"/>
    <property type="match status" value="1"/>
</dbReference>
<dbReference type="SUPFAM" id="SSF50249">
    <property type="entry name" value="Nucleic acid-binding proteins"/>
    <property type="match status" value="1"/>
</dbReference>
<reference evidence="11" key="1">
    <citation type="submission" date="2016-10" db="EMBL/GenBank/DDBJ databases">
        <authorList>
            <person name="Varghese N."/>
            <person name="Submissions S."/>
        </authorList>
    </citation>
    <scope>NUCLEOTIDE SEQUENCE [LARGE SCALE GENOMIC DNA]</scope>
    <source>
        <strain evidence="11">CCTCC 2012022</strain>
    </source>
</reference>
<dbReference type="InterPro" id="IPR010994">
    <property type="entry name" value="RuvA_2-like"/>
</dbReference>
<dbReference type="HAMAP" id="MF_01587">
    <property type="entry name" value="DNA_ligase_B"/>
    <property type="match status" value="1"/>
</dbReference>
<dbReference type="SUPFAM" id="SSF47781">
    <property type="entry name" value="RuvA domain 2-like"/>
    <property type="match status" value="1"/>
</dbReference>
<dbReference type="InterPro" id="IPR050326">
    <property type="entry name" value="NAD_dep_DNA_ligaseB"/>
</dbReference>
<dbReference type="NCBIfam" id="NF005987">
    <property type="entry name" value="PRK08097.1"/>
    <property type="match status" value="1"/>
</dbReference>
<dbReference type="PANTHER" id="PTHR47810:SF1">
    <property type="entry name" value="DNA LIGASE B"/>
    <property type="match status" value="1"/>
</dbReference>
<keyword evidence="2 7" id="KW-0235">DNA replication</keyword>
<evidence type="ECO:0000256" key="4">
    <source>
        <dbReference type="ARBA" id="ARBA00023027"/>
    </source>
</evidence>
<dbReference type="GO" id="GO:0006281">
    <property type="term" value="P:DNA repair"/>
    <property type="evidence" value="ECO:0007669"/>
    <property type="project" value="UniProtKB-KW"/>
</dbReference>
<evidence type="ECO:0000256" key="6">
    <source>
        <dbReference type="ARBA" id="ARBA00034005"/>
    </source>
</evidence>
<protein>
    <recommendedName>
        <fullName evidence="7">DNA ligase B</fullName>
        <ecNumber evidence="7">6.5.1.2</ecNumber>
    </recommendedName>
    <alternativeName>
        <fullName evidence="7">Polydeoxyribonucleotide synthase [NAD(+)] B</fullName>
    </alternativeName>
</protein>
<dbReference type="Gene3D" id="3.30.470.30">
    <property type="entry name" value="DNA ligase/mRNA capping enzyme"/>
    <property type="match status" value="1"/>
</dbReference>
<feature type="chain" id="PRO_5009273287" description="DNA ligase B" evidence="8">
    <location>
        <begin position="20"/>
        <end position="565"/>
    </location>
</feature>
<dbReference type="PROSITE" id="PS01056">
    <property type="entry name" value="DNA_LIGASE_N2"/>
    <property type="match status" value="1"/>
</dbReference>